<keyword evidence="6 10" id="KW-0067">ATP-binding</keyword>
<dbReference type="Pfam" id="PF00005">
    <property type="entry name" value="ABC_tran"/>
    <property type="match status" value="1"/>
</dbReference>
<dbReference type="InterPro" id="IPR003593">
    <property type="entry name" value="AAA+_ATPase"/>
</dbReference>
<dbReference type="SUPFAM" id="SSF52540">
    <property type="entry name" value="P-loop containing nucleoside triphosphate hydrolases"/>
    <property type="match status" value="1"/>
</dbReference>
<dbReference type="PANTHER" id="PTHR43166:SF9">
    <property type="entry name" value="GLUTAMATE_ASPARTATE IMPORT ATP-BINDING PROTEIN GLTL"/>
    <property type="match status" value="1"/>
</dbReference>
<reference evidence="10" key="1">
    <citation type="submission" date="2021-01" db="EMBL/GenBank/DDBJ databases">
        <title>Genome sequence of strain Noviherbaspirillum sp. DKR-6.</title>
        <authorList>
            <person name="Chaudhary D.K."/>
        </authorList>
    </citation>
    <scope>NUCLEOTIDE SEQUENCE</scope>
    <source>
        <strain evidence="10">DKR-6</strain>
    </source>
</reference>
<dbReference type="CDD" id="cd03262">
    <property type="entry name" value="ABC_HisP_GlnQ"/>
    <property type="match status" value="1"/>
</dbReference>
<name>A0A934W1M5_9BURK</name>
<evidence type="ECO:0000256" key="4">
    <source>
        <dbReference type="ARBA" id="ARBA00022475"/>
    </source>
</evidence>
<evidence type="ECO:0000256" key="7">
    <source>
        <dbReference type="ARBA" id="ARBA00022970"/>
    </source>
</evidence>
<dbReference type="Gene3D" id="3.40.50.300">
    <property type="entry name" value="P-loop containing nucleotide triphosphate hydrolases"/>
    <property type="match status" value="1"/>
</dbReference>
<accession>A0A934W1M5</accession>
<dbReference type="SMART" id="SM00382">
    <property type="entry name" value="AAA"/>
    <property type="match status" value="1"/>
</dbReference>
<keyword evidence="3" id="KW-0813">Transport</keyword>
<comment type="similarity">
    <text evidence="2">Belongs to the ABC transporter superfamily.</text>
</comment>
<dbReference type="InterPro" id="IPR017871">
    <property type="entry name" value="ABC_transporter-like_CS"/>
</dbReference>
<evidence type="ECO:0000256" key="3">
    <source>
        <dbReference type="ARBA" id="ARBA00022448"/>
    </source>
</evidence>
<dbReference type="InterPro" id="IPR003439">
    <property type="entry name" value="ABC_transporter-like_ATP-bd"/>
</dbReference>
<evidence type="ECO:0000256" key="6">
    <source>
        <dbReference type="ARBA" id="ARBA00022840"/>
    </source>
</evidence>
<feature type="domain" description="ABC transporter" evidence="9">
    <location>
        <begin position="5"/>
        <end position="240"/>
    </location>
</feature>
<evidence type="ECO:0000313" key="11">
    <source>
        <dbReference type="Proteomes" id="UP000622890"/>
    </source>
</evidence>
<dbReference type="InterPro" id="IPR030679">
    <property type="entry name" value="ABC_ATPase_HisP-typ"/>
</dbReference>
<dbReference type="GO" id="GO:0005524">
    <property type="term" value="F:ATP binding"/>
    <property type="evidence" value="ECO:0007669"/>
    <property type="project" value="UniProtKB-KW"/>
</dbReference>
<comment type="subcellular location">
    <subcellularLocation>
        <location evidence="1">Cell membrane</location>
        <topology evidence="1">Peripheral membrane protein</topology>
    </subcellularLocation>
</comment>
<keyword evidence="4" id="KW-1003">Cell membrane</keyword>
<keyword evidence="5" id="KW-0547">Nucleotide-binding</keyword>
<keyword evidence="8" id="KW-0472">Membrane</keyword>
<dbReference type="PIRSF" id="PIRSF039085">
    <property type="entry name" value="ABC_ATPase_HisP"/>
    <property type="match status" value="1"/>
</dbReference>
<dbReference type="PANTHER" id="PTHR43166">
    <property type="entry name" value="AMINO ACID IMPORT ATP-BINDING PROTEIN"/>
    <property type="match status" value="1"/>
</dbReference>
<dbReference type="InterPro" id="IPR050086">
    <property type="entry name" value="MetN_ABC_transporter-like"/>
</dbReference>
<sequence>MSAIVSIRNLHKSFGPAKVLNGVSLEVKKSQMVAIIGRSGSGKSTLLRCLNGLEKVDSGDIEVCGYQVSRPEGLDLRQLRKKVGIVFQSYNLFPHLTVERNVTLALTTIKKMPLAEAKSTADSVLQMVGMEHKKDAYPEQLSGGQQQRVAIARSLAMAPELMLFDEVTSALDPELTAEVLKVMENLARNGMTMALVTHEMAFARKLADVLVFMHQGKVWEVGPPEELFERPKTSELAKFVSSEL</sequence>
<dbReference type="Proteomes" id="UP000622890">
    <property type="component" value="Unassembled WGS sequence"/>
</dbReference>
<comment type="caution">
    <text evidence="10">The sequence shown here is derived from an EMBL/GenBank/DDBJ whole genome shotgun (WGS) entry which is preliminary data.</text>
</comment>
<dbReference type="EMBL" id="JAEPBG010000004">
    <property type="protein sequence ID" value="MBK4735356.1"/>
    <property type="molecule type" value="Genomic_DNA"/>
</dbReference>
<evidence type="ECO:0000256" key="8">
    <source>
        <dbReference type="ARBA" id="ARBA00023136"/>
    </source>
</evidence>
<dbReference type="InterPro" id="IPR027417">
    <property type="entry name" value="P-loop_NTPase"/>
</dbReference>
<dbReference type="GO" id="GO:0005886">
    <property type="term" value="C:plasma membrane"/>
    <property type="evidence" value="ECO:0007669"/>
    <property type="project" value="UniProtKB-SubCell"/>
</dbReference>
<dbReference type="PROSITE" id="PS50893">
    <property type="entry name" value="ABC_TRANSPORTER_2"/>
    <property type="match status" value="1"/>
</dbReference>
<dbReference type="GO" id="GO:0015424">
    <property type="term" value="F:ABC-type amino acid transporter activity"/>
    <property type="evidence" value="ECO:0007669"/>
    <property type="project" value="InterPro"/>
</dbReference>
<organism evidence="10 11">
    <name type="scientific">Noviherbaspirillum pedocola</name>
    <dbReference type="NCBI Taxonomy" id="2801341"/>
    <lineage>
        <taxon>Bacteria</taxon>
        <taxon>Pseudomonadati</taxon>
        <taxon>Pseudomonadota</taxon>
        <taxon>Betaproteobacteria</taxon>
        <taxon>Burkholderiales</taxon>
        <taxon>Oxalobacteraceae</taxon>
        <taxon>Noviherbaspirillum</taxon>
    </lineage>
</organism>
<evidence type="ECO:0000256" key="5">
    <source>
        <dbReference type="ARBA" id="ARBA00022741"/>
    </source>
</evidence>
<protein>
    <submittedName>
        <fullName evidence="10">Amino acid ABC transporter ATP-binding protein</fullName>
    </submittedName>
</protein>
<gene>
    <name evidence="10" type="ORF">JJB74_12095</name>
</gene>
<dbReference type="PROSITE" id="PS00211">
    <property type="entry name" value="ABC_TRANSPORTER_1"/>
    <property type="match status" value="1"/>
</dbReference>
<evidence type="ECO:0000259" key="9">
    <source>
        <dbReference type="PROSITE" id="PS50893"/>
    </source>
</evidence>
<keyword evidence="11" id="KW-1185">Reference proteome</keyword>
<proteinExistence type="inferred from homology"/>
<dbReference type="GO" id="GO:0016887">
    <property type="term" value="F:ATP hydrolysis activity"/>
    <property type="evidence" value="ECO:0007669"/>
    <property type="project" value="InterPro"/>
</dbReference>
<evidence type="ECO:0000256" key="2">
    <source>
        <dbReference type="ARBA" id="ARBA00005417"/>
    </source>
</evidence>
<keyword evidence="7" id="KW-0029">Amino-acid transport</keyword>
<evidence type="ECO:0000313" key="10">
    <source>
        <dbReference type="EMBL" id="MBK4735356.1"/>
    </source>
</evidence>
<dbReference type="RefSeq" id="WP_200592123.1">
    <property type="nucleotide sequence ID" value="NZ_JAEPBG010000004.1"/>
</dbReference>
<dbReference type="AlphaFoldDB" id="A0A934W1M5"/>
<evidence type="ECO:0000256" key="1">
    <source>
        <dbReference type="ARBA" id="ARBA00004202"/>
    </source>
</evidence>